<dbReference type="GO" id="GO:0032259">
    <property type="term" value="P:methylation"/>
    <property type="evidence" value="ECO:0007669"/>
    <property type="project" value="UniProtKB-KW"/>
</dbReference>
<protein>
    <submittedName>
        <fullName evidence="2">Class I SAM-dependent methyltransferase</fullName>
    </submittedName>
</protein>
<proteinExistence type="predicted"/>
<dbReference type="Pfam" id="PF08241">
    <property type="entry name" value="Methyltransf_11"/>
    <property type="match status" value="1"/>
</dbReference>
<keyword evidence="3" id="KW-1185">Reference proteome</keyword>
<reference evidence="2 3" key="1">
    <citation type="submission" date="2020-08" db="EMBL/GenBank/DDBJ databases">
        <title>Edaphobacter telluris sp. nov. and Acidobacterium dinghuensis sp. nov., two acidobacteria isolated from forest soil.</title>
        <authorList>
            <person name="Fu J."/>
            <person name="Qiu L."/>
        </authorList>
    </citation>
    <scope>NUCLEOTIDE SEQUENCE [LARGE SCALE GENOMIC DNA]</scope>
    <source>
        <strain evidence="2">4Y35</strain>
    </source>
</reference>
<gene>
    <name evidence="2" type="ORF">H7849_16830</name>
</gene>
<dbReference type="EMBL" id="CP060394">
    <property type="protein sequence ID" value="QNI30777.1"/>
    <property type="molecule type" value="Genomic_DNA"/>
</dbReference>
<keyword evidence="2" id="KW-0808">Transferase</keyword>
<dbReference type="Gene3D" id="3.40.50.150">
    <property type="entry name" value="Vaccinia Virus protein VP39"/>
    <property type="match status" value="1"/>
</dbReference>
<dbReference type="AlphaFoldDB" id="A0A7G8BE07"/>
<evidence type="ECO:0000313" key="2">
    <source>
        <dbReference type="EMBL" id="QNI30777.1"/>
    </source>
</evidence>
<dbReference type="InterPro" id="IPR029063">
    <property type="entry name" value="SAM-dependent_MTases_sf"/>
</dbReference>
<evidence type="ECO:0000313" key="3">
    <source>
        <dbReference type="Proteomes" id="UP000515312"/>
    </source>
</evidence>
<feature type="domain" description="Methyltransferase type 11" evidence="1">
    <location>
        <begin position="124"/>
        <end position="202"/>
    </location>
</feature>
<evidence type="ECO:0000259" key="1">
    <source>
        <dbReference type="Pfam" id="PF08241"/>
    </source>
</evidence>
<dbReference type="RefSeq" id="WP_186740883.1">
    <property type="nucleotide sequence ID" value="NZ_CP060394.1"/>
</dbReference>
<keyword evidence="2" id="KW-0489">Methyltransferase</keyword>
<dbReference type="Proteomes" id="UP000515312">
    <property type="component" value="Chromosome"/>
</dbReference>
<dbReference type="SUPFAM" id="SSF53335">
    <property type="entry name" value="S-adenosyl-L-methionine-dependent methyltransferases"/>
    <property type="match status" value="1"/>
</dbReference>
<organism evidence="2 3">
    <name type="scientific">Alloacidobacterium dinghuense</name>
    <dbReference type="NCBI Taxonomy" id="2763107"/>
    <lineage>
        <taxon>Bacteria</taxon>
        <taxon>Pseudomonadati</taxon>
        <taxon>Acidobacteriota</taxon>
        <taxon>Terriglobia</taxon>
        <taxon>Terriglobales</taxon>
        <taxon>Acidobacteriaceae</taxon>
        <taxon>Alloacidobacterium</taxon>
    </lineage>
</organism>
<dbReference type="KEGG" id="adin:H7849_16830"/>
<name>A0A7G8BE07_9BACT</name>
<accession>A0A7G8BE07</accession>
<sequence length="287" mass="33000">MLRNSLGLKDMIPFKVKGWLDAMCYPFYIARGRRPWGLGYYTAKRRQIENSIDAELLKPGSILPEGYGYRLDERVIEYPWVYSRLPSNPGLMLDAGSTLNHSFLLKRAPVSKSKLAICTLAPERQCYWRQGISYVFEDLRACMFRSETFDTIVSISTIEHIGLDNTLLYTPDETKRESESRDFRAAIREFRRIIRPGGICYITVPYGKACKRGWFQVFDAQMVQMVLDDFKPKYHEIEYFGYSPSGWHGADPGDLTEATCFDIHQEKNFGPDFAAFARGLACMQLVA</sequence>
<dbReference type="InterPro" id="IPR013216">
    <property type="entry name" value="Methyltransf_11"/>
</dbReference>
<dbReference type="GO" id="GO:0008757">
    <property type="term" value="F:S-adenosylmethionine-dependent methyltransferase activity"/>
    <property type="evidence" value="ECO:0007669"/>
    <property type="project" value="InterPro"/>
</dbReference>